<reference evidence="2" key="1">
    <citation type="submission" date="2021-02" db="EMBL/GenBank/DDBJ databases">
        <authorList>
            <person name="Dougan E. K."/>
            <person name="Rhodes N."/>
            <person name="Thang M."/>
            <person name="Chan C."/>
        </authorList>
    </citation>
    <scope>NUCLEOTIDE SEQUENCE</scope>
</reference>
<accession>A0A812NGB9</accession>
<gene>
    <name evidence="2" type="ORF">SPIL2461_LOCUS6435</name>
</gene>
<dbReference type="AlphaFoldDB" id="A0A812NGB9"/>
<name>A0A812NGB9_SYMPI</name>
<proteinExistence type="predicted"/>
<keyword evidence="3" id="KW-1185">Reference proteome</keyword>
<feature type="region of interest" description="Disordered" evidence="1">
    <location>
        <begin position="34"/>
        <end position="62"/>
    </location>
</feature>
<dbReference type="InterPro" id="IPR029021">
    <property type="entry name" value="Prot-tyrosine_phosphatase-like"/>
</dbReference>
<evidence type="ECO:0000313" key="3">
    <source>
        <dbReference type="Proteomes" id="UP000649617"/>
    </source>
</evidence>
<sequence>MHDDSDVAAGMLDMDDILGVLHEAQAIHNEVEAPDLATAKEPELAASSAPRPGLRRGLRPGIRIGLRPGKVKKLTKKQLGLDRQARAFNSSGRSRNEDFHFPLQETGLERPQFQGRGAWKTWSPIAILRAGFSDEKATNSQVASCIEGAGKTQAAQSRLVVAQAIMTGQKQGMKGLQARLKADMEGQGPAKMVYAIQNLMFDESSFDLSMANNIASSYSVLCSHAQFTYRFEGDDEVHDEHILRPPAILSPVMNSATMHAALSSGNGGLSEVLDGNIKYVATLTTSDAHAANIRMLRFIDQELEERHLFLPSLCLQHRVGNIIEQLTKFLGNLGGNFSVAKVMSKGNLLQALQKQASGFIAEKLLILPETPPALMEEWSQAQLQAQDLIKMCMSYDDADPLRSGTHREAFQHLVNFFGGPWRPMHIVLDLRNGGQCWLGGIGASGQIEVLVKNGVNAILAGASHPPVVRDSRVEFLGNFDGTGLACGDIDPRIVVGVFDRMLKLLAQGSKILTSCKNGAHRSTFLQGCFIIFLTGASPYEVYDYLQSLRSLVDLQSTAPESKHSRHRRNVRPIDALVEMAEYFSKEGLRCLSKLGKPAQLAIGFNPETGERPALNSLMKPAEFLSLACSLGWTPAQPVE</sequence>
<evidence type="ECO:0000256" key="1">
    <source>
        <dbReference type="SAM" id="MobiDB-lite"/>
    </source>
</evidence>
<dbReference type="Proteomes" id="UP000649617">
    <property type="component" value="Unassembled WGS sequence"/>
</dbReference>
<dbReference type="Gene3D" id="3.90.190.10">
    <property type="entry name" value="Protein tyrosine phosphatase superfamily"/>
    <property type="match status" value="1"/>
</dbReference>
<feature type="non-terminal residue" evidence="2">
    <location>
        <position position="639"/>
    </location>
</feature>
<dbReference type="OrthoDB" id="446477at2759"/>
<organism evidence="2 3">
    <name type="scientific">Symbiodinium pilosum</name>
    <name type="common">Dinoflagellate</name>
    <dbReference type="NCBI Taxonomy" id="2952"/>
    <lineage>
        <taxon>Eukaryota</taxon>
        <taxon>Sar</taxon>
        <taxon>Alveolata</taxon>
        <taxon>Dinophyceae</taxon>
        <taxon>Suessiales</taxon>
        <taxon>Symbiodiniaceae</taxon>
        <taxon>Symbiodinium</taxon>
    </lineage>
</organism>
<comment type="caution">
    <text evidence="2">The sequence shown here is derived from an EMBL/GenBank/DDBJ whole genome shotgun (WGS) entry which is preliminary data.</text>
</comment>
<evidence type="ECO:0000313" key="2">
    <source>
        <dbReference type="EMBL" id="CAE7286520.1"/>
    </source>
</evidence>
<dbReference type="EMBL" id="CAJNIZ010009694">
    <property type="protein sequence ID" value="CAE7286520.1"/>
    <property type="molecule type" value="Genomic_DNA"/>
</dbReference>
<protein>
    <submittedName>
        <fullName evidence="2">Uncharacterized protein</fullName>
    </submittedName>
</protein>
<dbReference type="SUPFAM" id="SSF52799">
    <property type="entry name" value="(Phosphotyrosine protein) phosphatases II"/>
    <property type="match status" value="1"/>
</dbReference>